<name>A0A166HHS7_9AGAM</name>
<dbReference type="InterPro" id="IPR008012">
    <property type="entry name" value="Ump1"/>
</dbReference>
<dbReference type="GO" id="GO:0000502">
    <property type="term" value="C:proteasome complex"/>
    <property type="evidence" value="ECO:0007669"/>
    <property type="project" value="UniProtKB-KW"/>
</dbReference>
<dbReference type="GO" id="GO:0005737">
    <property type="term" value="C:cytoplasm"/>
    <property type="evidence" value="ECO:0007669"/>
    <property type="project" value="TreeGrafter"/>
</dbReference>
<accession>A0A166HHS7</accession>
<reference evidence="3 4" key="1">
    <citation type="journal article" date="2016" name="Mol. Biol. Evol.">
        <title>Comparative Genomics of Early-Diverging Mushroom-Forming Fungi Provides Insights into the Origins of Lignocellulose Decay Capabilities.</title>
        <authorList>
            <person name="Nagy L.G."/>
            <person name="Riley R."/>
            <person name="Tritt A."/>
            <person name="Adam C."/>
            <person name="Daum C."/>
            <person name="Floudas D."/>
            <person name="Sun H."/>
            <person name="Yadav J.S."/>
            <person name="Pangilinan J."/>
            <person name="Larsson K.H."/>
            <person name="Matsuura K."/>
            <person name="Barry K."/>
            <person name="Labutti K."/>
            <person name="Kuo R."/>
            <person name="Ohm R.A."/>
            <person name="Bhattacharya S.S."/>
            <person name="Shirouzu T."/>
            <person name="Yoshinaga Y."/>
            <person name="Martin F.M."/>
            <person name="Grigoriev I.V."/>
            <person name="Hibbett D.S."/>
        </authorList>
    </citation>
    <scope>NUCLEOTIDE SEQUENCE [LARGE SCALE GENOMIC DNA]</scope>
    <source>
        <strain evidence="3 4">HHB10207 ss-3</strain>
    </source>
</reference>
<dbReference type="PANTHER" id="PTHR12828">
    <property type="entry name" value="PROTEASOME MATURATION PROTEIN UMP1"/>
    <property type="match status" value="1"/>
</dbReference>
<proteinExistence type="inferred from homology"/>
<keyword evidence="3" id="KW-0647">Proteasome</keyword>
<evidence type="ECO:0000313" key="3">
    <source>
        <dbReference type="EMBL" id="KZT42731.1"/>
    </source>
</evidence>
<dbReference type="OrthoDB" id="15001at2759"/>
<dbReference type="GO" id="GO:0043248">
    <property type="term" value="P:proteasome assembly"/>
    <property type="evidence" value="ECO:0007669"/>
    <property type="project" value="InterPro"/>
</dbReference>
<organism evidence="3 4">
    <name type="scientific">Sistotremastrum suecicum HHB10207 ss-3</name>
    <dbReference type="NCBI Taxonomy" id="1314776"/>
    <lineage>
        <taxon>Eukaryota</taxon>
        <taxon>Fungi</taxon>
        <taxon>Dikarya</taxon>
        <taxon>Basidiomycota</taxon>
        <taxon>Agaricomycotina</taxon>
        <taxon>Agaricomycetes</taxon>
        <taxon>Sistotremastrales</taxon>
        <taxon>Sistotremastraceae</taxon>
        <taxon>Sistotremastrum</taxon>
    </lineage>
</organism>
<gene>
    <name evidence="3" type="ORF">SISSUDRAFT_843777</name>
</gene>
<comment type="similarity">
    <text evidence="2">Belongs to the POMP/UMP1 family.</text>
</comment>
<dbReference type="GO" id="GO:0005634">
    <property type="term" value="C:nucleus"/>
    <property type="evidence" value="ECO:0007669"/>
    <property type="project" value="TreeGrafter"/>
</dbReference>
<keyword evidence="1" id="KW-0143">Chaperone</keyword>
<dbReference type="Pfam" id="PF05348">
    <property type="entry name" value="UMP1"/>
    <property type="match status" value="1"/>
</dbReference>
<evidence type="ECO:0000256" key="2">
    <source>
        <dbReference type="ARBA" id="ARBA00043974"/>
    </source>
</evidence>
<dbReference type="EMBL" id="KV428011">
    <property type="protein sequence ID" value="KZT42731.1"/>
    <property type="molecule type" value="Genomic_DNA"/>
</dbReference>
<dbReference type="PANTHER" id="PTHR12828:SF3">
    <property type="entry name" value="PROTEASOME MATURATION PROTEIN"/>
    <property type="match status" value="1"/>
</dbReference>
<sequence>MNNTLRIVPSAQAGPSVATIKDTTNSLGTHDTLRYGPRSLASEINTVNPLQHRLENWEETQDMMKLTLQRNLYGLHAPIRQLMERKIVATGSMLPGLSNSNIHMDILMGRDETLDVTDLFGDANPSVPVDARGELERQMKLSS</sequence>
<dbReference type="STRING" id="1314776.A0A166HHS7"/>
<dbReference type="AlphaFoldDB" id="A0A166HHS7"/>
<dbReference type="Proteomes" id="UP000076798">
    <property type="component" value="Unassembled WGS sequence"/>
</dbReference>
<keyword evidence="4" id="KW-1185">Reference proteome</keyword>
<protein>
    <submittedName>
        <fullName evidence="3">Proteasome maturation factor UMP1</fullName>
    </submittedName>
</protein>
<evidence type="ECO:0000256" key="1">
    <source>
        <dbReference type="ARBA" id="ARBA00023186"/>
    </source>
</evidence>
<evidence type="ECO:0000313" key="4">
    <source>
        <dbReference type="Proteomes" id="UP000076798"/>
    </source>
</evidence>